<sequence>MSTTIYITRHSIPMNMYPSIKNGDEFQTKNEKQILSVEGEKRAEKLSELEELQDVDVVISSNYVRAIATAKYVANKNDKDIIIHDDFGERKFGNINSYSELPEDFYERQAKDETYKPSYGESRKEVAERIFNALNYVLNEYKNKKIFIATHGTALSCLLSKIAKVVFTDYKEYKMNLYFNDKLIFDGNYDAPELFKLEFDENNKLT</sequence>
<evidence type="ECO:0000313" key="2">
    <source>
        <dbReference type="Proteomes" id="UP000824074"/>
    </source>
</evidence>
<organism evidence="1 2">
    <name type="scientific">Candidatus Aphodocola excrementigallinarum</name>
    <dbReference type="NCBI Taxonomy" id="2840670"/>
    <lineage>
        <taxon>Bacteria</taxon>
        <taxon>Bacillati</taxon>
        <taxon>Bacillota</taxon>
        <taxon>Bacilli</taxon>
        <taxon>Candidatus Aphodocola</taxon>
    </lineage>
</organism>
<name>A0A9D1INM1_9FIRM</name>
<reference evidence="1" key="1">
    <citation type="submission" date="2020-10" db="EMBL/GenBank/DDBJ databases">
        <authorList>
            <person name="Gilroy R."/>
        </authorList>
    </citation>
    <scope>NUCLEOTIDE SEQUENCE</scope>
    <source>
        <strain evidence="1">CHK193-30670</strain>
    </source>
</reference>
<dbReference type="PANTHER" id="PTHR48100:SF1">
    <property type="entry name" value="HISTIDINE PHOSPHATASE FAMILY PROTEIN-RELATED"/>
    <property type="match status" value="1"/>
</dbReference>
<dbReference type="CDD" id="cd07067">
    <property type="entry name" value="HP_PGM_like"/>
    <property type="match status" value="1"/>
</dbReference>
<dbReference type="Gene3D" id="3.40.50.1240">
    <property type="entry name" value="Phosphoglycerate mutase-like"/>
    <property type="match status" value="1"/>
</dbReference>
<dbReference type="InterPro" id="IPR013078">
    <property type="entry name" value="His_Pase_superF_clade-1"/>
</dbReference>
<protein>
    <submittedName>
        <fullName evidence="1">Histidine phosphatase family protein</fullName>
    </submittedName>
</protein>
<dbReference type="Proteomes" id="UP000824074">
    <property type="component" value="Unassembled WGS sequence"/>
</dbReference>
<dbReference type="InterPro" id="IPR050275">
    <property type="entry name" value="PGM_Phosphatase"/>
</dbReference>
<feature type="non-terminal residue" evidence="1">
    <location>
        <position position="206"/>
    </location>
</feature>
<gene>
    <name evidence="1" type="ORF">IAB68_02880</name>
</gene>
<comment type="caution">
    <text evidence="1">The sequence shown here is derived from an EMBL/GenBank/DDBJ whole genome shotgun (WGS) entry which is preliminary data.</text>
</comment>
<dbReference type="InterPro" id="IPR029033">
    <property type="entry name" value="His_PPase_superfam"/>
</dbReference>
<accession>A0A9D1INM1</accession>
<dbReference type="AlphaFoldDB" id="A0A9D1INM1"/>
<dbReference type="PANTHER" id="PTHR48100">
    <property type="entry name" value="BROAD-SPECIFICITY PHOSPHATASE YOR283W-RELATED"/>
    <property type="match status" value="1"/>
</dbReference>
<evidence type="ECO:0000313" key="1">
    <source>
        <dbReference type="EMBL" id="HIU40230.1"/>
    </source>
</evidence>
<dbReference type="EMBL" id="DVMT01000028">
    <property type="protein sequence ID" value="HIU40230.1"/>
    <property type="molecule type" value="Genomic_DNA"/>
</dbReference>
<dbReference type="GO" id="GO:0016791">
    <property type="term" value="F:phosphatase activity"/>
    <property type="evidence" value="ECO:0007669"/>
    <property type="project" value="TreeGrafter"/>
</dbReference>
<dbReference type="GO" id="GO:0005737">
    <property type="term" value="C:cytoplasm"/>
    <property type="evidence" value="ECO:0007669"/>
    <property type="project" value="TreeGrafter"/>
</dbReference>
<dbReference type="Pfam" id="PF00300">
    <property type="entry name" value="His_Phos_1"/>
    <property type="match status" value="1"/>
</dbReference>
<dbReference type="SUPFAM" id="SSF53254">
    <property type="entry name" value="Phosphoglycerate mutase-like"/>
    <property type="match status" value="1"/>
</dbReference>
<reference evidence="1" key="2">
    <citation type="journal article" date="2021" name="PeerJ">
        <title>Extensive microbial diversity within the chicken gut microbiome revealed by metagenomics and culture.</title>
        <authorList>
            <person name="Gilroy R."/>
            <person name="Ravi A."/>
            <person name="Getino M."/>
            <person name="Pursley I."/>
            <person name="Horton D.L."/>
            <person name="Alikhan N.F."/>
            <person name="Baker D."/>
            <person name="Gharbi K."/>
            <person name="Hall N."/>
            <person name="Watson M."/>
            <person name="Adriaenssens E.M."/>
            <person name="Foster-Nyarko E."/>
            <person name="Jarju S."/>
            <person name="Secka A."/>
            <person name="Antonio M."/>
            <person name="Oren A."/>
            <person name="Chaudhuri R.R."/>
            <person name="La Ragione R."/>
            <person name="Hildebrand F."/>
            <person name="Pallen M.J."/>
        </authorList>
    </citation>
    <scope>NUCLEOTIDE SEQUENCE</scope>
    <source>
        <strain evidence="1">CHK193-30670</strain>
    </source>
</reference>
<proteinExistence type="predicted"/>